<evidence type="ECO:0000313" key="6">
    <source>
        <dbReference type="Proteomes" id="UP000051242"/>
    </source>
</evidence>
<evidence type="ECO:0000256" key="3">
    <source>
        <dbReference type="ARBA" id="ARBA00023002"/>
    </source>
</evidence>
<organism evidence="5 6">
    <name type="scientific">OM182 bacterium BACL3 MAG-120619-bin3</name>
    <dbReference type="NCBI Taxonomy" id="1655593"/>
    <lineage>
        <taxon>Bacteria</taxon>
        <taxon>Pseudomonadati</taxon>
        <taxon>Pseudomonadota</taxon>
        <taxon>Gammaproteobacteria</taxon>
        <taxon>OMG group</taxon>
        <taxon>OM182 clade</taxon>
    </lineage>
</organism>
<feature type="domain" description="FAD-binding PCMH-type" evidence="4">
    <location>
        <begin position="7"/>
        <end position="230"/>
    </location>
</feature>
<dbReference type="Gene3D" id="3.30.390.50">
    <property type="entry name" value="CO dehydrogenase flavoprotein, C-terminal domain"/>
    <property type="match status" value="1"/>
</dbReference>
<proteinExistence type="predicted"/>
<dbReference type="InterPro" id="IPR016169">
    <property type="entry name" value="FAD-bd_PCMH_sub2"/>
</dbReference>
<dbReference type="EMBL" id="LICD01000089">
    <property type="protein sequence ID" value="KRO81017.1"/>
    <property type="molecule type" value="Genomic_DNA"/>
</dbReference>
<evidence type="ECO:0000259" key="4">
    <source>
        <dbReference type="PROSITE" id="PS51387"/>
    </source>
</evidence>
<accession>A0A0R2T1I7</accession>
<dbReference type="Proteomes" id="UP000051242">
    <property type="component" value="Unassembled WGS sequence"/>
</dbReference>
<keyword evidence="1" id="KW-0285">Flavoprotein</keyword>
<dbReference type="InterPro" id="IPR016167">
    <property type="entry name" value="FAD-bd_PCMH_sub1"/>
</dbReference>
<dbReference type="AlphaFoldDB" id="A0A0R2T1I7"/>
<keyword evidence="3" id="KW-0560">Oxidoreductase</keyword>
<dbReference type="InterPro" id="IPR002346">
    <property type="entry name" value="Mopterin_DH_FAD-bd"/>
</dbReference>
<dbReference type="Pfam" id="PF00941">
    <property type="entry name" value="FAD_binding_5"/>
    <property type="match status" value="1"/>
</dbReference>
<dbReference type="InterPro" id="IPR005107">
    <property type="entry name" value="CO_DH_flav_C"/>
</dbReference>
<name>A0A0R2T1I7_9GAMM</name>
<gene>
    <name evidence="5" type="ORF">ABR85_08800</name>
</gene>
<dbReference type="SUPFAM" id="SSF55447">
    <property type="entry name" value="CO dehydrogenase flavoprotein C-terminal domain-like"/>
    <property type="match status" value="1"/>
</dbReference>
<sequence>MVATSHDVMLDIELYQPTDEANALALAASLGKDGWLLGGGQDTYGWLKDRNKTASAMIELTQVDAWKGIKETSDGIEIGAVTTLTEISKNPLVKEKFALLAKAAGVVASPQIRNVGTLAGNLAQDARCWYYRRGLDCYRAGGNICYADSPEGLNREHAIFGASRCVAVSPSDTAPALVALDATMVITSAKGQRLVSAQDFFVGPDVNITSMTSLEEGEILTAVRLPNEWANAEYYFEKVADRNVWDFALVSISAAMKVSNGVIEDSRIACGAVECVPRRLDDVENALRGQQRSEQLAEQVAAIASEGAEPLNYNHFKIPLIENLVKRAVRG</sequence>
<dbReference type="GO" id="GO:0016491">
    <property type="term" value="F:oxidoreductase activity"/>
    <property type="evidence" value="ECO:0007669"/>
    <property type="project" value="UniProtKB-KW"/>
</dbReference>
<dbReference type="Gene3D" id="3.30.465.10">
    <property type="match status" value="2"/>
</dbReference>
<dbReference type="SMART" id="SM01092">
    <property type="entry name" value="CO_deh_flav_C"/>
    <property type="match status" value="1"/>
</dbReference>
<comment type="caution">
    <text evidence="5">The sequence shown here is derived from an EMBL/GenBank/DDBJ whole genome shotgun (WGS) entry which is preliminary data.</text>
</comment>
<protein>
    <submittedName>
        <fullName evidence="5">Molybdopterin dehydrogenase</fullName>
    </submittedName>
</protein>
<dbReference type="PANTHER" id="PTHR42659">
    <property type="entry name" value="XANTHINE DEHYDROGENASE SUBUNIT C-RELATED"/>
    <property type="match status" value="1"/>
</dbReference>
<dbReference type="Pfam" id="PF03450">
    <property type="entry name" value="CO_deh_flav_C"/>
    <property type="match status" value="1"/>
</dbReference>
<dbReference type="InterPro" id="IPR016166">
    <property type="entry name" value="FAD-bd_PCMH"/>
</dbReference>
<dbReference type="GO" id="GO:0071949">
    <property type="term" value="F:FAD binding"/>
    <property type="evidence" value="ECO:0007669"/>
    <property type="project" value="InterPro"/>
</dbReference>
<dbReference type="SUPFAM" id="SSF56176">
    <property type="entry name" value="FAD-binding/transporter-associated domain-like"/>
    <property type="match status" value="1"/>
</dbReference>
<dbReference type="PROSITE" id="PS51387">
    <property type="entry name" value="FAD_PCMH"/>
    <property type="match status" value="1"/>
</dbReference>
<dbReference type="InterPro" id="IPR051312">
    <property type="entry name" value="Diverse_Substr_Oxidored"/>
</dbReference>
<evidence type="ECO:0000256" key="1">
    <source>
        <dbReference type="ARBA" id="ARBA00022630"/>
    </source>
</evidence>
<reference evidence="5 6" key="1">
    <citation type="submission" date="2015-10" db="EMBL/GenBank/DDBJ databases">
        <title>Metagenome-Assembled Genomes uncover a global brackish microbiome.</title>
        <authorList>
            <person name="Hugerth L.W."/>
            <person name="Larsson J."/>
            <person name="Alneberg J."/>
            <person name="Lindh M.V."/>
            <person name="Legrand C."/>
            <person name="Pinhassi J."/>
            <person name="Andersson A.F."/>
        </authorList>
    </citation>
    <scope>NUCLEOTIDE SEQUENCE [LARGE SCALE GENOMIC DNA]</scope>
    <source>
        <strain evidence="5">BACL22 MAG-120619-bin3</strain>
    </source>
</reference>
<dbReference type="InterPro" id="IPR036318">
    <property type="entry name" value="FAD-bd_PCMH-like_sf"/>
</dbReference>
<evidence type="ECO:0000313" key="5">
    <source>
        <dbReference type="EMBL" id="KRO81017.1"/>
    </source>
</evidence>
<keyword evidence="2" id="KW-0274">FAD</keyword>
<dbReference type="PANTHER" id="PTHR42659:SF2">
    <property type="entry name" value="XANTHINE DEHYDROGENASE SUBUNIT C-RELATED"/>
    <property type="match status" value="1"/>
</dbReference>
<dbReference type="InterPro" id="IPR036683">
    <property type="entry name" value="CO_DH_flav_C_dom_sf"/>
</dbReference>
<evidence type="ECO:0000256" key="2">
    <source>
        <dbReference type="ARBA" id="ARBA00022827"/>
    </source>
</evidence>
<dbReference type="Gene3D" id="3.30.43.10">
    <property type="entry name" value="Uridine Diphospho-n-acetylenolpyruvylglucosamine Reductase, domain 2"/>
    <property type="match status" value="1"/>
</dbReference>